<gene>
    <name evidence="2" type="ORF">MAPG_09458</name>
</gene>
<feature type="region of interest" description="Disordered" evidence="1">
    <location>
        <begin position="82"/>
        <end position="180"/>
    </location>
</feature>
<keyword evidence="4" id="KW-1185">Reference proteome</keyword>
<evidence type="ECO:0000256" key="1">
    <source>
        <dbReference type="SAM" id="MobiDB-lite"/>
    </source>
</evidence>
<feature type="compositionally biased region" description="Basic and acidic residues" evidence="1">
    <location>
        <begin position="457"/>
        <end position="466"/>
    </location>
</feature>
<accession>A0A0C4EA05</accession>
<feature type="compositionally biased region" description="Basic and acidic residues" evidence="1">
    <location>
        <begin position="530"/>
        <end position="561"/>
    </location>
</feature>
<evidence type="ECO:0000313" key="3">
    <source>
        <dbReference type="EnsemblFungi" id="MAPG_09458T0"/>
    </source>
</evidence>
<reference evidence="2" key="1">
    <citation type="submission" date="2010-05" db="EMBL/GenBank/DDBJ databases">
        <title>The Genome Sequence of Magnaporthe poae strain ATCC 64411.</title>
        <authorList>
            <consortium name="The Broad Institute Genome Sequencing Platform"/>
            <consortium name="Broad Institute Genome Sequencing Center for Infectious Disease"/>
            <person name="Ma L.-J."/>
            <person name="Dead R."/>
            <person name="Young S."/>
            <person name="Zeng Q."/>
            <person name="Koehrsen M."/>
            <person name="Alvarado L."/>
            <person name="Berlin A."/>
            <person name="Chapman S.B."/>
            <person name="Chen Z."/>
            <person name="Freedman E."/>
            <person name="Gellesch M."/>
            <person name="Goldberg J."/>
            <person name="Griggs A."/>
            <person name="Gujja S."/>
            <person name="Heilman E.R."/>
            <person name="Heiman D."/>
            <person name="Hepburn T."/>
            <person name="Howarth C."/>
            <person name="Jen D."/>
            <person name="Larson L."/>
            <person name="Mehta T."/>
            <person name="Neiman D."/>
            <person name="Pearson M."/>
            <person name="Roberts A."/>
            <person name="Saif S."/>
            <person name="Shea T."/>
            <person name="Shenoy N."/>
            <person name="Sisk P."/>
            <person name="Stolte C."/>
            <person name="Sykes S."/>
            <person name="Walk T."/>
            <person name="White J."/>
            <person name="Yandava C."/>
            <person name="Haas B."/>
            <person name="Nusbaum C."/>
            <person name="Birren B."/>
        </authorList>
    </citation>
    <scope>NUCLEOTIDE SEQUENCE</scope>
    <source>
        <strain evidence="2">ATCC 64411</strain>
    </source>
</reference>
<evidence type="ECO:0000313" key="2">
    <source>
        <dbReference type="EMBL" id="KLU90933.1"/>
    </source>
</evidence>
<feature type="compositionally biased region" description="Low complexity" evidence="1">
    <location>
        <begin position="695"/>
        <end position="710"/>
    </location>
</feature>
<feature type="region of interest" description="Disordered" evidence="1">
    <location>
        <begin position="1"/>
        <end position="45"/>
    </location>
</feature>
<feature type="compositionally biased region" description="Low complexity" evidence="1">
    <location>
        <begin position="1092"/>
        <end position="1105"/>
    </location>
</feature>
<reference evidence="3" key="4">
    <citation type="journal article" date="2015" name="G3 (Bethesda)">
        <title>Genome sequences of three phytopathogenic species of the Magnaporthaceae family of fungi.</title>
        <authorList>
            <person name="Okagaki L.H."/>
            <person name="Nunes C.C."/>
            <person name="Sailsbery J."/>
            <person name="Clay B."/>
            <person name="Brown D."/>
            <person name="John T."/>
            <person name="Oh Y."/>
            <person name="Young N."/>
            <person name="Fitzgerald M."/>
            <person name="Haas B.J."/>
            <person name="Zeng Q."/>
            <person name="Young S."/>
            <person name="Adiconis X."/>
            <person name="Fan L."/>
            <person name="Levin J.Z."/>
            <person name="Mitchell T.K."/>
            <person name="Okubara P.A."/>
            <person name="Farman M.L."/>
            <person name="Kohn L.M."/>
            <person name="Birren B."/>
            <person name="Ma L.-J."/>
            <person name="Dean R.A."/>
        </authorList>
    </citation>
    <scope>NUCLEOTIDE SEQUENCE</scope>
    <source>
        <strain evidence="3">ATCC 64411 / 73-15</strain>
    </source>
</reference>
<reference evidence="2" key="3">
    <citation type="submission" date="2011-03" db="EMBL/GenBank/DDBJ databases">
        <title>Annotation of Magnaporthe poae ATCC 64411.</title>
        <authorList>
            <person name="Ma L.-J."/>
            <person name="Dead R."/>
            <person name="Young S.K."/>
            <person name="Zeng Q."/>
            <person name="Gargeya S."/>
            <person name="Fitzgerald M."/>
            <person name="Haas B."/>
            <person name="Abouelleil A."/>
            <person name="Alvarado L."/>
            <person name="Arachchi H.M."/>
            <person name="Berlin A."/>
            <person name="Brown A."/>
            <person name="Chapman S.B."/>
            <person name="Chen Z."/>
            <person name="Dunbar C."/>
            <person name="Freedman E."/>
            <person name="Gearin G."/>
            <person name="Gellesch M."/>
            <person name="Goldberg J."/>
            <person name="Griggs A."/>
            <person name="Gujja S."/>
            <person name="Heiman D."/>
            <person name="Howarth C."/>
            <person name="Larson L."/>
            <person name="Lui A."/>
            <person name="MacDonald P.J.P."/>
            <person name="Mehta T."/>
            <person name="Montmayeur A."/>
            <person name="Murphy C."/>
            <person name="Neiman D."/>
            <person name="Pearson M."/>
            <person name="Priest M."/>
            <person name="Roberts A."/>
            <person name="Saif S."/>
            <person name="Shea T."/>
            <person name="Shenoy N."/>
            <person name="Sisk P."/>
            <person name="Stolte C."/>
            <person name="Sykes S."/>
            <person name="Yandava C."/>
            <person name="Wortman J."/>
            <person name="Nusbaum C."/>
            <person name="Birren B."/>
        </authorList>
    </citation>
    <scope>NUCLEOTIDE SEQUENCE</scope>
    <source>
        <strain evidence="2">ATCC 64411</strain>
    </source>
</reference>
<feature type="compositionally biased region" description="Basic and acidic residues" evidence="1">
    <location>
        <begin position="768"/>
        <end position="780"/>
    </location>
</feature>
<feature type="compositionally biased region" description="Basic and acidic residues" evidence="1">
    <location>
        <begin position="910"/>
        <end position="920"/>
    </location>
</feature>
<feature type="compositionally biased region" description="Basic and acidic residues" evidence="1">
    <location>
        <begin position="852"/>
        <end position="882"/>
    </location>
</feature>
<dbReference type="EMBL" id="GL876976">
    <property type="protein sequence ID" value="KLU90933.1"/>
    <property type="molecule type" value="Genomic_DNA"/>
</dbReference>
<reference evidence="4" key="2">
    <citation type="submission" date="2010-05" db="EMBL/GenBank/DDBJ databases">
        <title>The genome sequence of Magnaporthe poae strain ATCC 64411.</title>
        <authorList>
            <person name="Ma L.-J."/>
            <person name="Dead R."/>
            <person name="Young S."/>
            <person name="Zeng Q."/>
            <person name="Koehrsen M."/>
            <person name="Alvarado L."/>
            <person name="Berlin A."/>
            <person name="Chapman S.B."/>
            <person name="Chen Z."/>
            <person name="Freedman E."/>
            <person name="Gellesch M."/>
            <person name="Goldberg J."/>
            <person name="Griggs A."/>
            <person name="Gujja S."/>
            <person name="Heilman E.R."/>
            <person name="Heiman D."/>
            <person name="Hepburn T."/>
            <person name="Howarth C."/>
            <person name="Jen D."/>
            <person name="Larson L."/>
            <person name="Mehta T."/>
            <person name="Neiman D."/>
            <person name="Pearson M."/>
            <person name="Roberts A."/>
            <person name="Saif S."/>
            <person name="Shea T."/>
            <person name="Shenoy N."/>
            <person name="Sisk P."/>
            <person name="Stolte C."/>
            <person name="Sykes S."/>
            <person name="Walk T."/>
            <person name="White J."/>
            <person name="Yandava C."/>
            <person name="Haas B."/>
            <person name="Nusbaum C."/>
            <person name="Birren B."/>
        </authorList>
    </citation>
    <scope>NUCLEOTIDE SEQUENCE [LARGE SCALE GENOMIC DNA]</scope>
    <source>
        <strain evidence="4">ATCC 64411 / 73-15</strain>
    </source>
</reference>
<reference evidence="3" key="5">
    <citation type="submission" date="2015-06" db="UniProtKB">
        <authorList>
            <consortium name="EnsemblFungi"/>
        </authorList>
    </citation>
    <scope>IDENTIFICATION</scope>
    <source>
        <strain evidence="3">ATCC 64411</strain>
    </source>
</reference>
<feature type="compositionally biased region" description="Low complexity" evidence="1">
    <location>
        <begin position="152"/>
        <end position="163"/>
    </location>
</feature>
<feature type="compositionally biased region" description="Basic residues" evidence="1">
    <location>
        <begin position="1"/>
        <end position="19"/>
    </location>
</feature>
<feature type="compositionally biased region" description="Low complexity" evidence="1">
    <location>
        <begin position="387"/>
        <end position="399"/>
    </location>
</feature>
<protein>
    <submittedName>
        <fullName evidence="2 3">Uncharacterized protein</fullName>
    </submittedName>
</protein>
<feature type="compositionally biased region" description="Polar residues" evidence="1">
    <location>
        <begin position="100"/>
        <end position="109"/>
    </location>
</feature>
<feature type="region of interest" description="Disordered" evidence="1">
    <location>
        <begin position="435"/>
        <end position="1125"/>
    </location>
</feature>
<feature type="compositionally biased region" description="Low complexity" evidence="1">
    <location>
        <begin position="20"/>
        <end position="33"/>
    </location>
</feature>
<dbReference type="STRING" id="644358.A0A0C4EA05"/>
<feature type="compositionally biased region" description="Low complexity" evidence="1">
    <location>
        <begin position="82"/>
        <end position="97"/>
    </location>
</feature>
<name>A0A0C4EA05_MAGP6</name>
<dbReference type="VEuPathDB" id="FungiDB:MAPG_09458"/>
<feature type="region of interest" description="Disordered" evidence="1">
    <location>
        <begin position="220"/>
        <end position="412"/>
    </location>
</feature>
<proteinExistence type="predicted"/>
<sequence>MERGRGRGRGGRGGYRRRGGATAASSSSPVARASHGDAVDAGTNNSVAKSASNAALLAGAAADVAGAGDGVADAVSNYTTPTAATATVNVTSATPASPSAGRTSATGSSLRGGRSKTASTTPMHNPADSPPVRMTRSEKPARASALAFSTPSQAAATSADGGASARGGRRRSAMDMPAPPVDVLEDEALEGSRSKGGHALRKRARVDYSKPDLQAAIASAAAEAAKAEATTDPAISFSSRGRKRKMSALARAGSFGEMDPVTPTATKRPRLTNKAKETPAPRSVRRRGTAAGSGPGPAEVSPAHVKTEVMDEIEVAVNSPVPYDSSDGAEEDSDEEEPESSSEESAGVPSPSPSDNSPESPDSPSPVKSGRGRGGGRGGRRRGRGAARGSGRRAQAPGRDTSQAGIVGDRPGNSLIVRLYTNSVFLKSLLPASDPALESEKAEDETDELSTAPPEDLSEHDVRESESLSPAEPVLSPEPLSARVQIPQPPESTIVDEPDETLEDVHSGAPAPQPDSPEPSAEFTTAADATEVRDAASEDASRTGELKAVVDESSNKTEEPIKTSCGEPAAEQVDEKRDGPNLLDGLAELPTSVSPPRDPLFDSATETAPIEATAPLSQEQLSEEKSTSAAAPPEEVPTVLELRAKNSPVPQEPAGKSNNPSTEHLDPDPDPESPREHLQESADEAREHPVSSLPVVAGQESVEQVAAQAQHSEHQTSDRDAKGPPEESIEHAVPKETTGMQPMEVDASVIENPTRADEPTTEPMSKQEPAEKSVEGDEARQQSGVVEQPADVLLPTEESASGTVAEEMSDGLPSKELASDAMVIDRPVEETPRTSLVEVAKVVSEPGVEASTEDRAVEKSRFPETSEPEKVVAVVESRDQADRTYQPEATAASKQGNAPQEPPAARQKSKSPDNLEKLKDAQSQALDDGLTPTVESTLTPPQLIEDTAPTPTRTPTPSSSPIPSIYEGNHKMASDVDGAEPALRFAPVTPVDSTMPEPHSPQPQPKAAPATGKPSPATQDAVVEPSALPKTSAAPKPYSDRVLRKRPAVVQQEAEEENATDDFRPWTKLTPYVDGVTRYPEIQEPHPSTPSAAQTANEAPAVAAATESTSDESPSNDAQADIAKGGGQSLQKAVLEAEAASDAGRDGKFKQLSFKKIRSPDEFVDALAGYKTMNTADLISLCTTANASLCAWQNEYVGLRKIIDSEYNAPRRRADEPKEDERIARALERFKTQGVYDLDVPDSNTRQAPKGFQLRRTLDPRRWVMEIDKDGDQVKADARANDKVMAQAYGFEPRPRSRLF</sequence>
<organism evidence="3 4">
    <name type="scientific">Magnaporthiopsis poae (strain ATCC 64411 / 73-15)</name>
    <name type="common">Kentucky bluegrass fungus</name>
    <name type="synonym">Magnaporthe poae</name>
    <dbReference type="NCBI Taxonomy" id="644358"/>
    <lineage>
        <taxon>Eukaryota</taxon>
        <taxon>Fungi</taxon>
        <taxon>Dikarya</taxon>
        <taxon>Ascomycota</taxon>
        <taxon>Pezizomycotina</taxon>
        <taxon>Sordariomycetes</taxon>
        <taxon>Sordariomycetidae</taxon>
        <taxon>Magnaporthales</taxon>
        <taxon>Magnaporthaceae</taxon>
        <taxon>Magnaporthiopsis</taxon>
    </lineage>
</organism>
<dbReference type="EnsemblFungi" id="MAPG_09458T0">
    <property type="protein sequence ID" value="MAPG_09458T0"/>
    <property type="gene ID" value="MAPG_09458"/>
</dbReference>
<feature type="compositionally biased region" description="Polar residues" evidence="1">
    <location>
        <begin position="1106"/>
        <end position="1118"/>
    </location>
</feature>
<feature type="compositionally biased region" description="Low complexity" evidence="1">
    <location>
        <begin position="604"/>
        <end position="615"/>
    </location>
</feature>
<dbReference type="Proteomes" id="UP000011715">
    <property type="component" value="Unassembled WGS sequence"/>
</dbReference>
<dbReference type="EMBL" id="ADBL01002416">
    <property type="status" value="NOT_ANNOTATED_CDS"/>
    <property type="molecule type" value="Genomic_DNA"/>
</dbReference>
<feature type="compositionally biased region" description="Basic and acidic residues" evidence="1">
    <location>
        <begin position="663"/>
        <end position="689"/>
    </location>
</feature>
<feature type="compositionally biased region" description="Basic and acidic residues" evidence="1">
    <location>
        <begin position="711"/>
        <end position="734"/>
    </location>
</feature>
<dbReference type="OMA" id="SHPSEIC"/>
<feature type="compositionally biased region" description="Acidic residues" evidence="1">
    <location>
        <begin position="327"/>
        <end position="342"/>
    </location>
</feature>
<dbReference type="eggNOG" id="ENOG502S2DX">
    <property type="taxonomic scope" value="Eukaryota"/>
</dbReference>
<evidence type="ECO:0000313" key="4">
    <source>
        <dbReference type="Proteomes" id="UP000011715"/>
    </source>
</evidence>
<feature type="compositionally biased region" description="Low complexity" evidence="1">
    <location>
        <begin position="343"/>
        <end position="366"/>
    </location>
</feature>
<dbReference type="OrthoDB" id="4115400at2759"/>